<dbReference type="Proteomes" id="UP000829685">
    <property type="component" value="Unassembled WGS sequence"/>
</dbReference>
<evidence type="ECO:0000259" key="3">
    <source>
        <dbReference type="Pfam" id="PF00561"/>
    </source>
</evidence>
<organism evidence="4 5">
    <name type="scientific">Neoarthrinium moseri</name>
    <dbReference type="NCBI Taxonomy" id="1658444"/>
    <lineage>
        <taxon>Eukaryota</taxon>
        <taxon>Fungi</taxon>
        <taxon>Dikarya</taxon>
        <taxon>Ascomycota</taxon>
        <taxon>Pezizomycotina</taxon>
        <taxon>Sordariomycetes</taxon>
        <taxon>Xylariomycetidae</taxon>
        <taxon>Amphisphaeriales</taxon>
        <taxon>Apiosporaceae</taxon>
        <taxon>Neoarthrinium</taxon>
    </lineage>
</organism>
<evidence type="ECO:0000313" key="4">
    <source>
        <dbReference type="EMBL" id="KAI1865112.1"/>
    </source>
</evidence>
<dbReference type="EMBL" id="JAFIMR010000022">
    <property type="protein sequence ID" value="KAI1865112.1"/>
    <property type="molecule type" value="Genomic_DNA"/>
</dbReference>
<protein>
    <recommendedName>
        <fullName evidence="3">AB hydrolase-1 domain-containing protein</fullName>
    </recommendedName>
</protein>
<dbReference type="AlphaFoldDB" id="A0A9Q0AK98"/>
<evidence type="ECO:0000313" key="5">
    <source>
        <dbReference type="Proteomes" id="UP000829685"/>
    </source>
</evidence>
<keyword evidence="1" id="KW-0378">Hydrolase</keyword>
<comment type="caution">
    <text evidence="4">The sequence shown here is derived from an EMBL/GenBank/DDBJ whole genome shotgun (WGS) entry which is preliminary data.</text>
</comment>
<name>A0A9Q0AK98_9PEZI</name>
<evidence type="ECO:0000256" key="1">
    <source>
        <dbReference type="ARBA" id="ARBA00022801"/>
    </source>
</evidence>
<feature type="domain" description="AB hydrolase-1" evidence="3">
    <location>
        <begin position="50"/>
        <end position="270"/>
    </location>
</feature>
<comment type="similarity">
    <text evidence="2">Belongs to the AB hydrolase superfamily. Epoxide hydrolase family.</text>
</comment>
<dbReference type="SUPFAM" id="SSF53474">
    <property type="entry name" value="alpha/beta-Hydrolases"/>
    <property type="match status" value="1"/>
</dbReference>
<proteinExistence type="inferred from homology"/>
<dbReference type="InterPro" id="IPR000639">
    <property type="entry name" value="Epox_hydrolase-like"/>
</dbReference>
<keyword evidence="5" id="KW-1185">Reference proteome</keyword>
<sequence>MVGKSPNPVITTDAMSLQHLSANITLRDATRLRIAYYDHTAPRDDETKGVILFLHGFPQTSFQFRYVLPLVANHGYRCIAPDYRGAGGSSKPGFGASSGDFRKSTMAADMITLLDAIGITEPVHVVGHDIGGMVAFALASRWPERVRSVCWGECPLPGTKAYRDDMSEPGRAKQQFHFIFHCAPDGLAEALVAGKERLYISHFFAKLTHNLAAFPSAAVGEYVSAYSQPGALSAAFAAYRAFEEDEAENESWIATHGKCPVPTMILSGQYSRHREEAKHMALEVTREAAQIGVVDSASHYLAEENPAGFARAVEQFISKY</sequence>
<dbReference type="InterPro" id="IPR000073">
    <property type="entry name" value="AB_hydrolase_1"/>
</dbReference>
<dbReference type="GO" id="GO:0016787">
    <property type="term" value="F:hydrolase activity"/>
    <property type="evidence" value="ECO:0007669"/>
    <property type="project" value="UniProtKB-KW"/>
</dbReference>
<dbReference type="Pfam" id="PF00561">
    <property type="entry name" value="Abhydrolase_1"/>
    <property type="match status" value="1"/>
</dbReference>
<dbReference type="PRINTS" id="PR00111">
    <property type="entry name" value="ABHYDROLASE"/>
</dbReference>
<gene>
    <name evidence="4" type="ORF">JX265_008159</name>
</gene>
<reference evidence="4" key="1">
    <citation type="submission" date="2021-03" db="EMBL/GenBank/DDBJ databases">
        <title>Revisited historic fungal species revealed as producer of novel bioactive compounds through whole genome sequencing and comparative genomics.</title>
        <authorList>
            <person name="Vignolle G.A."/>
            <person name="Hochenegger N."/>
            <person name="Mach R.L."/>
            <person name="Mach-Aigner A.R."/>
            <person name="Javad Rahimi M."/>
            <person name="Salim K.A."/>
            <person name="Chan C.M."/>
            <person name="Lim L.B.L."/>
            <person name="Cai F."/>
            <person name="Druzhinina I.S."/>
            <person name="U'Ren J.M."/>
            <person name="Derntl C."/>
        </authorList>
    </citation>
    <scope>NUCLEOTIDE SEQUENCE</scope>
    <source>
        <strain evidence="4">TUCIM 5799</strain>
    </source>
</reference>
<dbReference type="PRINTS" id="PR00412">
    <property type="entry name" value="EPOXHYDRLASE"/>
</dbReference>
<dbReference type="PANTHER" id="PTHR43329">
    <property type="entry name" value="EPOXIDE HYDROLASE"/>
    <property type="match status" value="1"/>
</dbReference>
<dbReference type="Gene3D" id="3.40.50.1820">
    <property type="entry name" value="alpha/beta hydrolase"/>
    <property type="match status" value="1"/>
</dbReference>
<evidence type="ECO:0000256" key="2">
    <source>
        <dbReference type="ARBA" id="ARBA00038334"/>
    </source>
</evidence>
<dbReference type="InterPro" id="IPR029058">
    <property type="entry name" value="AB_hydrolase_fold"/>
</dbReference>
<dbReference type="OrthoDB" id="408373at2759"/>
<accession>A0A9Q0AK98</accession>